<dbReference type="EMBL" id="CAHIKZ030000888">
    <property type="protein sequence ID" value="CAE1243685.1"/>
    <property type="molecule type" value="Genomic_DNA"/>
</dbReference>
<keyword evidence="1" id="KW-0472">Membrane</keyword>
<keyword evidence="1" id="KW-1133">Transmembrane helix</keyword>
<protein>
    <submittedName>
        <fullName evidence="2">Uncharacterized protein</fullName>
    </submittedName>
</protein>
<evidence type="ECO:0000256" key="1">
    <source>
        <dbReference type="SAM" id="Phobius"/>
    </source>
</evidence>
<dbReference type="AlphaFoldDB" id="A0A812BVV9"/>
<feature type="transmembrane region" description="Helical" evidence="1">
    <location>
        <begin position="22"/>
        <end position="40"/>
    </location>
</feature>
<proteinExistence type="predicted"/>
<reference evidence="2" key="1">
    <citation type="submission" date="2021-01" db="EMBL/GenBank/DDBJ databases">
        <authorList>
            <person name="Li R."/>
            <person name="Bekaert M."/>
        </authorList>
    </citation>
    <scope>NUCLEOTIDE SEQUENCE</scope>
    <source>
        <strain evidence="2">Farmed</strain>
    </source>
</reference>
<gene>
    <name evidence="2" type="ORF">SPHA_23923</name>
</gene>
<organism evidence="2 3">
    <name type="scientific">Acanthosepion pharaonis</name>
    <name type="common">Pharaoh cuttlefish</name>
    <name type="synonym">Sepia pharaonis</name>
    <dbReference type="NCBI Taxonomy" id="158019"/>
    <lineage>
        <taxon>Eukaryota</taxon>
        <taxon>Metazoa</taxon>
        <taxon>Spiralia</taxon>
        <taxon>Lophotrochozoa</taxon>
        <taxon>Mollusca</taxon>
        <taxon>Cephalopoda</taxon>
        <taxon>Coleoidea</taxon>
        <taxon>Decapodiformes</taxon>
        <taxon>Sepiida</taxon>
        <taxon>Sepiina</taxon>
        <taxon>Sepiidae</taxon>
        <taxon>Acanthosepion</taxon>
    </lineage>
</organism>
<accession>A0A812BVV9</accession>
<feature type="transmembrane region" description="Helical" evidence="1">
    <location>
        <begin position="93"/>
        <end position="111"/>
    </location>
</feature>
<keyword evidence="3" id="KW-1185">Reference proteome</keyword>
<dbReference type="Proteomes" id="UP000597762">
    <property type="component" value="Unassembled WGS sequence"/>
</dbReference>
<evidence type="ECO:0000313" key="3">
    <source>
        <dbReference type="Proteomes" id="UP000597762"/>
    </source>
</evidence>
<name>A0A812BVV9_ACAPH</name>
<sequence length="153" mass="18042">MSHGFCLSFFLSKPPSSNVDCYSFFIVFSLLLSYAVHVLCSLMARLKRRCPLFFFLLYFFRFLFFFLSRLSFLSLRRVLPNQTRPQPAWLADLTGSVVTMMTTIPTLAIFFNSLKSIFFPSFILLCLIRLFFFFNSFYDPFVYFLPSFLTFLS</sequence>
<feature type="transmembrane region" description="Helical" evidence="1">
    <location>
        <begin position="52"/>
        <end position="73"/>
    </location>
</feature>
<keyword evidence="1" id="KW-0812">Transmembrane</keyword>
<feature type="transmembrane region" description="Helical" evidence="1">
    <location>
        <begin position="118"/>
        <end position="138"/>
    </location>
</feature>
<comment type="caution">
    <text evidence="2">The sequence shown here is derived from an EMBL/GenBank/DDBJ whole genome shotgun (WGS) entry which is preliminary data.</text>
</comment>
<evidence type="ECO:0000313" key="2">
    <source>
        <dbReference type="EMBL" id="CAE1243685.1"/>
    </source>
</evidence>